<evidence type="ECO:0000313" key="9">
    <source>
        <dbReference type="Proteomes" id="UP001254608"/>
    </source>
</evidence>
<comment type="caution">
    <text evidence="8">The sequence shown here is derived from an EMBL/GenBank/DDBJ whole genome shotgun (WGS) entry which is preliminary data.</text>
</comment>
<dbReference type="Gene3D" id="2.60.40.1120">
    <property type="entry name" value="Carboxypeptidase-like, regulatory domain"/>
    <property type="match status" value="1"/>
</dbReference>
<dbReference type="Pfam" id="PF00593">
    <property type="entry name" value="TonB_dep_Rec_b-barrel"/>
    <property type="match status" value="1"/>
</dbReference>
<keyword evidence="2 4" id="KW-0472">Membrane</keyword>
<keyword evidence="9" id="KW-1185">Reference proteome</keyword>
<dbReference type="Gene3D" id="2.170.130.10">
    <property type="entry name" value="TonB-dependent receptor, plug domain"/>
    <property type="match status" value="1"/>
</dbReference>
<organism evidence="8 9">
    <name type="scientific">Banduia mediterranea</name>
    <dbReference type="NCBI Taxonomy" id="3075609"/>
    <lineage>
        <taxon>Bacteria</taxon>
        <taxon>Pseudomonadati</taxon>
        <taxon>Pseudomonadota</taxon>
        <taxon>Gammaproteobacteria</taxon>
        <taxon>Nevskiales</taxon>
        <taxon>Algiphilaceae</taxon>
        <taxon>Banduia</taxon>
    </lineage>
</organism>
<dbReference type="EMBL" id="JAVRIC010000020">
    <property type="protein sequence ID" value="MDT0498308.1"/>
    <property type="molecule type" value="Genomic_DNA"/>
</dbReference>
<feature type="chain" id="PRO_5047375878" evidence="5">
    <location>
        <begin position="24"/>
        <end position="1021"/>
    </location>
</feature>
<keyword evidence="5" id="KW-0732">Signal</keyword>
<dbReference type="Pfam" id="PF13620">
    <property type="entry name" value="CarboxypepD_reg"/>
    <property type="match status" value="1"/>
</dbReference>
<dbReference type="PANTHER" id="PTHR40980:SF5">
    <property type="entry name" value="TONB-DEPENDENT RECEPTOR"/>
    <property type="match status" value="1"/>
</dbReference>
<dbReference type="SUPFAM" id="SSF49464">
    <property type="entry name" value="Carboxypeptidase regulatory domain-like"/>
    <property type="match status" value="1"/>
</dbReference>
<comment type="similarity">
    <text evidence="4">Belongs to the TonB-dependent receptor family.</text>
</comment>
<feature type="domain" description="TonB-dependent receptor plug" evidence="7">
    <location>
        <begin position="237"/>
        <end position="330"/>
    </location>
</feature>
<dbReference type="InterPro" id="IPR012910">
    <property type="entry name" value="Plug_dom"/>
</dbReference>
<dbReference type="InterPro" id="IPR000531">
    <property type="entry name" value="Beta-barrel_TonB"/>
</dbReference>
<keyword evidence="8" id="KW-0675">Receptor</keyword>
<dbReference type="Gene3D" id="2.40.170.20">
    <property type="entry name" value="TonB-dependent receptor, beta-barrel domain"/>
    <property type="match status" value="1"/>
</dbReference>
<evidence type="ECO:0000256" key="4">
    <source>
        <dbReference type="RuleBase" id="RU003357"/>
    </source>
</evidence>
<evidence type="ECO:0000256" key="1">
    <source>
        <dbReference type="ARBA" id="ARBA00004442"/>
    </source>
</evidence>
<comment type="subcellular location">
    <subcellularLocation>
        <location evidence="1 4">Cell outer membrane</location>
    </subcellularLocation>
</comment>
<evidence type="ECO:0000259" key="7">
    <source>
        <dbReference type="Pfam" id="PF07715"/>
    </source>
</evidence>
<evidence type="ECO:0000256" key="3">
    <source>
        <dbReference type="ARBA" id="ARBA00023237"/>
    </source>
</evidence>
<dbReference type="Pfam" id="PF07715">
    <property type="entry name" value="Plug"/>
    <property type="match status" value="1"/>
</dbReference>
<dbReference type="InterPro" id="IPR037066">
    <property type="entry name" value="Plug_dom_sf"/>
</dbReference>
<dbReference type="RefSeq" id="WP_311365712.1">
    <property type="nucleotide sequence ID" value="NZ_JAVRIC010000020.1"/>
</dbReference>
<proteinExistence type="inferred from homology"/>
<gene>
    <name evidence="8" type="ORF">RM530_13170</name>
</gene>
<feature type="signal peptide" evidence="5">
    <location>
        <begin position="1"/>
        <end position="23"/>
    </location>
</feature>
<dbReference type="PANTHER" id="PTHR40980">
    <property type="entry name" value="PLUG DOMAIN-CONTAINING PROTEIN"/>
    <property type="match status" value="1"/>
</dbReference>
<dbReference type="InterPro" id="IPR036942">
    <property type="entry name" value="Beta-barrel_TonB_sf"/>
</dbReference>
<sequence>MRRFGLKHIAAAAISCHAVVAIAQDELVIYAFQDGKPASGLTAVLDGEARAEIGADGSVMFDLAAGSHSVVFSDQGTPVQTIRFNSAKGQYVDINVALKPGAEAQVSVEPYFGAETAVETAKAPRGSLGGRITNNGVPLAGATITVRGTGATATTDTDGRYSLELPRGVYELEINHDGFAAPMAEDVRVVSGVSRNENIRLGGRTSGSQDASLEEIVVTAKLQPNAFEESERFAVNVIDTIGIEELARFGDTDVAASVVRVPSVTIQDDKYVFIRGLGGRYITTTLNGSTLPSTDPSKRTVPLDLFPTNMVSQLDVKKTFVASMPGESTGGNLVINTRTFPLERTGKVSLSLGYVPGLTGDDVASDPSRSDLDFLGWDDGSRDVPAAVPGIAEVLKYDDYYSNSTETELRQIGGLLLKDNLDLDTTTATPKVSLGLNYGDVFDFDGNEFGFFAAGNYRNGWSQKESGVSRTYTAGSGEVFDDFTFEEASNNIDASALLALGLNMGSNTYQSNSLVSRVTESKTRVSQGLDGDSNFQSYRYTIDWTERQFLSQQFSGEHVIGDSGKLVADWQVTGSQARRYAPDRREVRFDLREGDGIYNLQVPNLLRRYDDLVDDNVDVSSDLEYAFDSNSFGSSKIQFGVQVIRRERDADSESYGYDGGLQSGVDDNAPNLLVSEVLTVDNITGDSGTGFAFQDKTQPSDSYEAEMDLDSAYLSYDLMFLDSYQIVVGGRYEDYTQTTDTFELAGDRGPVSSKIDEGVFLPSFSFNWFVSEEQQLRFAVSKTVSRPDFKETSNAVFYDKEFDFRVRGNPNLKLSEVVNVDLRWERYFSDTESLSVALFYKDLKDPIERVVQPASGTAGNSRTFSNADSAELYGIELDLRKDFSFDERYDRTFFIAFNGSYIDSEVTLATGEKRKLQGQPDYTLNVVLGYDDLPTRQQLTLLLNQSGDNIVDVGVSGRPDVIEEPRLALDVNYKFDVTADFALKAKVKNLLDSEVEFTQGGKVFQSYDKGMELEAGFDWNF</sequence>
<keyword evidence="3" id="KW-0998">Cell outer membrane</keyword>
<reference evidence="8 9" key="1">
    <citation type="submission" date="2023-09" db="EMBL/GenBank/DDBJ databases">
        <authorList>
            <person name="Rey-Velasco X."/>
        </authorList>
    </citation>
    <scope>NUCLEOTIDE SEQUENCE [LARGE SCALE GENOMIC DNA]</scope>
    <source>
        <strain evidence="8 9">W345</strain>
    </source>
</reference>
<dbReference type="SUPFAM" id="SSF56935">
    <property type="entry name" value="Porins"/>
    <property type="match status" value="1"/>
</dbReference>
<evidence type="ECO:0000313" key="8">
    <source>
        <dbReference type="EMBL" id="MDT0498308.1"/>
    </source>
</evidence>
<evidence type="ECO:0000256" key="2">
    <source>
        <dbReference type="ARBA" id="ARBA00023136"/>
    </source>
</evidence>
<evidence type="ECO:0000259" key="6">
    <source>
        <dbReference type="Pfam" id="PF00593"/>
    </source>
</evidence>
<feature type="domain" description="TonB-dependent receptor-like beta-barrel" evidence="6">
    <location>
        <begin position="561"/>
        <end position="990"/>
    </location>
</feature>
<dbReference type="Proteomes" id="UP001254608">
    <property type="component" value="Unassembled WGS sequence"/>
</dbReference>
<evidence type="ECO:0000256" key="5">
    <source>
        <dbReference type="SAM" id="SignalP"/>
    </source>
</evidence>
<dbReference type="InterPro" id="IPR008969">
    <property type="entry name" value="CarboxyPept-like_regulatory"/>
</dbReference>
<name>A0ABU2WKA2_9GAMM</name>
<keyword evidence="4" id="KW-0798">TonB box</keyword>
<protein>
    <submittedName>
        <fullName evidence="8">TonB-dependent receptor</fullName>
    </submittedName>
</protein>
<accession>A0ABU2WKA2</accession>